<dbReference type="Proteomes" id="UP000615446">
    <property type="component" value="Unassembled WGS sequence"/>
</dbReference>
<gene>
    <name evidence="1" type="ORF">RCL2_002175000</name>
</gene>
<sequence>MNIVLGYYCLGTWLDARYFHELSLAQLDIFELHILRRDLQNNNSIFWGRICLYLESFSPLLFEIRYSPDPAAFYTFFSNEEGWRSPVIRIIVVL</sequence>
<evidence type="ECO:0000313" key="2">
    <source>
        <dbReference type="Proteomes" id="UP000615446"/>
    </source>
</evidence>
<protein>
    <submittedName>
        <fullName evidence="1">Uncharacterized protein</fullName>
    </submittedName>
</protein>
<organism evidence="1 2">
    <name type="scientific">Rhizophagus clarus</name>
    <dbReference type="NCBI Taxonomy" id="94130"/>
    <lineage>
        <taxon>Eukaryota</taxon>
        <taxon>Fungi</taxon>
        <taxon>Fungi incertae sedis</taxon>
        <taxon>Mucoromycota</taxon>
        <taxon>Glomeromycotina</taxon>
        <taxon>Glomeromycetes</taxon>
        <taxon>Glomerales</taxon>
        <taxon>Glomeraceae</taxon>
        <taxon>Rhizophagus</taxon>
    </lineage>
</organism>
<proteinExistence type="predicted"/>
<dbReference type="AlphaFoldDB" id="A0A8H3QZM1"/>
<accession>A0A8H3QZM1</accession>
<dbReference type="EMBL" id="BLAL01000239">
    <property type="protein sequence ID" value="GES95059.1"/>
    <property type="molecule type" value="Genomic_DNA"/>
</dbReference>
<reference evidence="1" key="1">
    <citation type="submission" date="2019-10" db="EMBL/GenBank/DDBJ databases">
        <title>Conservation and host-specific expression of non-tandemly repeated heterogenous ribosome RNA gene in arbuscular mycorrhizal fungi.</title>
        <authorList>
            <person name="Maeda T."/>
            <person name="Kobayashi Y."/>
            <person name="Nakagawa T."/>
            <person name="Ezawa T."/>
            <person name="Yamaguchi K."/>
            <person name="Bino T."/>
            <person name="Nishimoto Y."/>
            <person name="Shigenobu S."/>
            <person name="Kawaguchi M."/>
        </authorList>
    </citation>
    <scope>NUCLEOTIDE SEQUENCE</scope>
    <source>
        <strain evidence="1">HR1</strain>
    </source>
</reference>
<evidence type="ECO:0000313" key="1">
    <source>
        <dbReference type="EMBL" id="GES95059.1"/>
    </source>
</evidence>
<name>A0A8H3QZM1_9GLOM</name>
<comment type="caution">
    <text evidence="1">The sequence shown here is derived from an EMBL/GenBank/DDBJ whole genome shotgun (WGS) entry which is preliminary data.</text>
</comment>